<sequence length="386" mass="41660">MSDTLNRPALTVLSEDESMFRDAVRDFAEAEVAPLAGPMDAAQEFDRGLLDQLFGMGLMGIEIPEQFGGAGLNFFTSVLVVEELSRIDPSVGVLVDVQNTLVINAINRWASDEQKAAWFPRLAADTVGAYALSEAGSGSDAFALACRAEKDGDDWVLEGQKLWITNAREANLFIVFANVDPSAGYRGITAFMVEGDAEGFSVGKKEDKLGIRASSTCELVLDGVRVGPDAVLGEVGVGYKVAIETLNEGRIGIGAQMVGLAQGALDHTIRYVQEREQFGRAIGSFQGVQFQLAEMATKIEAARLLVYNAARLKDSGDDFLMAAAQAKLYSSEVAQSVASTCIDLYGGYGFTKEYPVEKYYRDAKIGTIYEGTSNMQKQTIAKMLLK</sequence>
<accession>A0ABU9E5B6</accession>
<comment type="catalytic activity">
    <reaction evidence="12">
        <text>2-methylbutanoyl-CoA + oxidized [electron-transfer flavoprotein] + H(+) = (2E)-2-methylbut-2-enoyl-CoA + reduced [electron-transfer flavoprotein]</text>
        <dbReference type="Rhea" id="RHEA:43780"/>
        <dbReference type="Rhea" id="RHEA-COMP:10685"/>
        <dbReference type="Rhea" id="RHEA-COMP:10686"/>
        <dbReference type="ChEBI" id="CHEBI:15378"/>
        <dbReference type="ChEBI" id="CHEBI:57336"/>
        <dbReference type="ChEBI" id="CHEBI:57337"/>
        <dbReference type="ChEBI" id="CHEBI:57692"/>
        <dbReference type="ChEBI" id="CHEBI:58307"/>
        <dbReference type="EC" id="1.3.8.5"/>
    </reaction>
    <physiologicalReaction direction="left-to-right" evidence="12">
        <dbReference type="Rhea" id="RHEA:43781"/>
    </physiologicalReaction>
</comment>
<dbReference type="Pfam" id="PF02770">
    <property type="entry name" value="Acyl-CoA_dh_M"/>
    <property type="match status" value="1"/>
</dbReference>
<evidence type="ECO:0000256" key="2">
    <source>
        <dbReference type="ARBA" id="ARBA00005198"/>
    </source>
</evidence>
<dbReference type="PANTHER" id="PTHR43884:SF1">
    <property type="entry name" value="SHORT_BRANCHED CHAIN SPECIFIC ACYL-COA DEHYDROGENASE, MITOCHONDRIAL"/>
    <property type="match status" value="1"/>
</dbReference>
<dbReference type="InterPro" id="IPR006089">
    <property type="entry name" value="Acyl-CoA_DH_CS"/>
</dbReference>
<dbReference type="CDD" id="cd01158">
    <property type="entry name" value="SCAD_SBCAD"/>
    <property type="match status" value="1"/>
</dbReference>
<evidence type="ECO:0000256" key="11">
    <source>
        <dbReference type="ARBA" id="ARBA00039036"/>
    </source>
</evidence>
<gene>
    <name evidence="17" type="ORF">WI372_02840</name>
</gene>
<evidence type="ECO:0000313" key="18">
    <source>
        <dbReference type="Proteomes" id="UP001484239"/>
    </source>
</evidence>
<dbReference type="SUPFAM" id="SSF56645">
    <property type="entry name" value="Acyl-CoA dehydrogenase NM domain-like"/>
    <property type="match status" value="1"/>
</dbReference>
<keyword evidence="8 13" id="KW-0560">Oxidoreductase</keyword>
<evidence type="ECO:0000259" key="16">
    <source>
        <dbReference type="Pfam" id="PF02771"/>
    </source>
</evidence>
<name>A0ABU9E5B6_9BACT</name>
<comment type="subunit">
    <text evidence="4">Homotetramer.</text>
</comment>
<dbReference type="SUPFAM" id="SSF47203">
    <property type="entry name" value="Acyl-CoA dehydrogenase C-terminal domain-like"/>
    <property type="match status" value="1"/>
</dbReference>
<keyword evidence="9" id="KW-0443">Lipid metabolism</keyword>
<dbReference type="Pfam" id="PF00441">
    <property type="entry name" value="Acyl-CoA_dh_1"/>
    <property type="match status" value="1"/>
</dbReference>
<evidence type="ECO:0000256" key="8">
    <source>
        <dbReference type="ARBA" id="ARBA00023002"/>
    </source>
</evidence>
<comment type="pathway">
    <text evidence="2">Lipid metabolism; mitochondrial fatty acid beta-oxidation.</text>
</comment>
<dbReference type="InterPro" id="IPR013786">
    <property type="entry name" value="AcylCoA_DH/ox_N"/>
</dbReference>
<proteinExistence type="inferred from homology"/>
<evidence type="ECO:0000256" key="12">
    <source>
        <dbReference type="ARBA" id="ARBA00048235"/>
    </source>
</evidence>
<evidence type="ECO:0000256" key="13">
    <source>
        <dbReference type="RuleBase" id="RU362125"/>
    </source>
</evidence>
<keyword evidence="7" id="KW-0276">Fatty acid metabolism</keyword>
<dbReference type="PANTHER" id="PTHR43884">
    <property type="entry name" value="ACYL-COA DEHYDROGENASE"/>
    <property type="match status" value="1"/>
</dbReference>
<dbReference type="InterPro" id="IPR037069">
    <property type="entry name" value="AcylCoA_DH/ox_N_sf"/>
</dbReference>
<evidence type="ECO:0000256" key="9">
    <source>
        <dbReference type="ARBA" id="ARBA00023098"/>
    </source>
</evidence>
<evidence type="ECO:0000313" key="17">
    <source>
        <dbReference type="EMBL" id="MEK9499918.1"/>
    </source>
</evidence>
<dbReference type="EC" id="1.3.8.5" evidence="11"/>
<keyword evidence="5 13" id="KW-0285">Flavoprotein</keyword>
<protein>
    <recommendedName>
        <fullName evidence="11">short-chain 2-methylacyl-CoA dehydrogenase</fullName>
        <ecNumber evidence="11">1.3.8.5</ecNumber>
    </recommendedName>
</protein>
<keyword evidence="6 13" id="KW-0274">FAD</keyword>
<comment type="pathway">
    <text evidence="10">Amino-acid degradation; L-isoleucine degradation.</text>
</comment>
<reference evidence="17 18" key="1">
    <citation type="submission" date="2024-02" db="EMBL/GenBank/DDBJ databases">
        <title>A novel Gemmatimonadota bacterium.</title>
        <authorList>
            <person name="Du Z.-J."/>
            <person name="Ye Y.-Q."/>
        </authorList>
    </citation>
    <scope>NUCLEOTIDE SEQUENCE [LARGE SCALE GENOMIC DNA]</scope>
    <source>
        <strain evidence="17 18">DH-20</strain>
    </source>
</reference>
<evidence type="ECO:0000256" key="7">
    <source>
        <dbReference type="ARBA" id="ARBA00022832"/>
    </source>
</evidence>
<dbReference type="InterPro" id="IPR036250">
    <property type="entry name" value="AcylCo_DH-like_C"/>
</dbReference>
<evidence type="ECO:0000256" key="6">
    <source>
        <dbReference type="ARBA" id="ARBA00022827"/>
    </source>
</evidence>
<feature type="domain" description="Acyl-CoA oxidase/dehydrogenase middle" evidence="15">
    <location>
        <begin position="129"/>
        <end position="224"/>
    </location>
</feature>
<comment type="cofactor">
    <cofactor evidence="1 13">
        <name>FAD</name>
        <dbReference type="ChEBI" id="CHEBI:57692"/>
    </cofactor>
</comment>
<comment type="caution">
    <text evidence="17">The sequence shown here is derived from an EMBL/GenBank/DDBJ whole genome shotgun (WGS) entry which is preliminary data.</text>
</comment>
<organism evidence="17 18">
    <name type="scientific">Gaopeijia maritima</name>
    <dbReference type="NCBI Taxonomy" id="3119007"/>
    <lineage>
        <taxon>Bacteria</taxon>
        <taxon>Pseudomonadati</taxon>
        <taxon>Gemmatimonadota</taxon>
        <taxon>Longimicrobiia</taxon>
        <taxon>Gaopeijiales</taxon>
        <taxon>Gaopeijiaceae</taxon>
        <taxon>Gaopeijia</taxon>
    </lineage>
</organism>
<dbReference type="Gene3D" id="2.40.110.10">
    <property type="entry name" value="Butyryl-CoA Dehydrogenase, subunit A, domain 2"/>
    <property type="match status" value="1"/>
</dbReference>
<evidence type="ECO:0000256" key="1">
    <source>
        <dbReference type="ARBA" id="ARBA00001974"/>
    </source>
</evidence>
<dbReference type="Pfam" id="PF02771">
    <property type="entry name" value="Acyl-CoA_dh_N"/>
    <property type="match status" value="1"/>
</dbReference>
<dbReference type="RefSeq" id="WP_405277930.1">
    <property type="nucleotide sequence ID" value="NZ_CP144380.1"/>
</dbReference>
<dbReference type="PROSITE" id="PS00073">
    <property type="entry name" value="ACYL_COA_DH_2"/>
    <property type="match status" value="1"/>
</dbReference>
<evidence type="ECO:0000256" key="5">
    <source>
        <dbReference type="ARBA" id="ARBA00022630"/>
    </source>
</evidence>
<evidence type="ECO:0000256" key="4">
    <source>
        <dbReference type="ARBA" id="ARBA00011881"/>
    </source>
</evidence>
<dbReference type="Gene3D" id="1.10.540.10">
    <property type="entry name" value="Acyl-CoA dehydrogenase/oxidase, N-terminal domain"/>
    <property type="match status" value="1"/>
</dbReference>
<dbReference type="Gene3D" id="1.20.140.10">
    <property type="entry name" value="Butyryl-CoA Dehydrogenase, subunit A, domain 3"/>
    <property type="match status" value="1"/>
</dbReference>
<evidence type="ECO:0000256" key="10">
    <source>
        <dbReference type="ARBA" id="ARBA00037895"/>
    </source>
</evidence>
<evidence type="ECO:0000256" key="3">
    <source>
        <dbReference type="ARBA" id="ARBA00009347"/>
    </source>
</evidence>
<dbReference type="InterPro" id="IPR006091">
    <property type="entry name" value="Acyl-CoA_Oxase/DH_mid-dom"/>
</dbReference>
<dbReference type="PROSITE" id="PS00072">
    <property type="entry name" value="ACYL_COA_DH_1"/>
    <property type="match status" value="1"/>
</dbReference>
<dbReference type="InterPro" id="IPR046373">
    <property type="entry name" value="Acyl-CoA_Oxase/DH_mid-dom_sf"/>
</dbReference>
<feature type="domain" description="Acyl-CoA dehydrogenase/oxidase C-terminal" evidence="14">
    <location>
        <begin position="238"/>
        <end position="384"/>
    </location>
</feature>
<dbReference type="InterPro" id="IPR009100">
    <property type="entry name" value="AcylCoA_DH/oxidase_NM_dom_sf"/>
</dbReference>
<feature type="domain" description="Acyl-CoA dehydrogenase/oxidase N-terminal" evidence="16">
    <location>
        <begin position="14"/>
        <end position="124"/>
    </location>
</feature>
<keyword evidence="18" id="KW-1185">Reference proteome</keyword>
<evidence type="ECO:0000259" key="14">
    <source>
        <dbReference type="Pfam" id="PF00441"/>
    </source>
</evidence>
<dbReference type="Proteomes" id="UP001484239">
    <property type="component" value="Unassembled WGS sequence"/>
</dbReference>
<dbReference type="EMBL" id="JBBHLI010000001">
    <property type="protein sequence ID" value="MEK9499918.1"/>
    <property type="molecule type" value="Genomic_DNA"/>
</dbReference>
<dbReference type="InterPro" id="IPR009075">
    <property type="entry name" value="AcylCo_DH/oxidase_C"/>
</dbReference>
<evidence type="ECO:0000259" key="15">
    <source>
        <dbReference type="Pfam" id="PF02770"/>
    </source>
</evidence>
<dbReference type="PIRSF" id="PIRSF016578">
    <property type="entry name" value="HsaA"/>
    <property type="match status" value="1"/>
</dbReference>
<comment type="similarity">
    <text evidence="3 13">Belongs to the acyl-CoA dehydrogenase family.</text>
</comment>